<feature type="domain" description="AAA" evidence="2">
    <location>
        <begin position="67"/>
        <end position="162"/>
    </location>
</feature>
<evidence type="ECO:0000313" key="4">
    <source>
        <dbReference type="Proteomes" id="UP001157125"/>
    </source>
</evidence>
<dbReference type="Pfam" id="PF13614">
    <property type="entry name" value="AAA_31"/>
    <property type="match status" value="1"/>
</dbReference>
<organism evidence="3 4">
    <name type="scientific">Demequina litorisediminis</name>
    <dbReference type="NCBI Taxonomy" id="1849022"/>
    <lineage>
        <taxon>Bacteria</taxon>
        <taxon>Bacillati</taxon>
        <taxon>Actinomycetota</taxon>
        <taxon>Actinomycetes</taxon>
        <taxon>Micrococcales</taxon>
        <taxon>Demequinaceae</taxon>
        <taxon>Demequina</taxon>
    </lineage>
</organism>
<dbReference type="EMBL" id="BSUN01000001">
    <property type="protein sequence ID" value="GMA35759.1"/>
    <property type="molecule type" value="Genomic_DNA"/>
</dbReference>
<comment type="caution">
    <text evidence="3">The sequence shown here is derived from an EMBL/GenBank/DDBJ whole genome shotgun (WGS) entry which is preliminary data.</text>
</comment>
<dbReference type="PANTHER" id="PTHR13696:SF52">
    <property type="entry name" value="PARA FAMILY PROTEIN CT_582"/>
    <property type="match status" value="1"/>
</dbReference>
<proteinExistence type="predicted"/>
<feature type="region of interest" description="Disordered" evidence="1">
    <location>
        <begin position="1"/>
        <end position="42"/>
    </location>
</feature>
<dbReference type="SUPFAM" id="SSF52540">
    <property type="entry name" value="P-loop containing nucleoside triphosphate hydrolases"/>
    <property type="match status" value="1"/>
</dbReference>
<gene>
    <name evidence="3" type="ORF">GCM10025876_19630</name>
</gene>
<evidence type="ECO:0000259" key="2">
    <source>
        <dbReference type="Pfam" id="PF13614"/>
    </source>
</evidence>
<dbReference type="InterPro" id="IPR025669">
    <property type="entry name" value="AAA_dom"/>
</dbReference>
<evidence type="ECO:0000313" key="3">
    <source>
        <dbReference type="EMBL" id="GMA35759.1"/>
    </source>
</evidence>
<dbReference type="Proteomes" id="UP001157125">
    <property type="component" value="Unassembled WGS sequence"/>
</dbReference>
<dbReference type="PANTHER" id="PTHR13696">
    <property type="entry name" value="P-LOOP CONTAINING NUCLEOSIDE TRIPHOSPHATE HYDROLASE"/>
    <property type="match status" value="1"/>
</dbReference>
<accession>A0ABQ6IGB3</accession>
<keyword evidence="4" id="KW-1185">Reference proteome</keyword>
<name>A0ABQ6IGB3_9MICO</name>
<evidence type="ECO:0000256" key="1">
    <source>
        <dbReference type="SAM" id="MobiDB-lite"/>
    </source>
</evidence>
<dbReference type="CDD" id="cd02042">
    <property type="entry name" value="ParAB_family"/>
    <property type="match status" value="1"/>
</dbReference>
<protein>
    <recommendedName>
        <fullName evidence="2">AAA domain-containing protein</fullName>
    </recommendedName>
</protein>
<dbReference type="Gene3D" id="3.40.50.300">
    <property type="entry name" value="P-loop containing nucleotide triphosphate hydrolases"/>
    <property type="match status" value="1"/>
</dbReference>
<reference evidence="4" key="1">
    <citation type="journal article" date="2019" name="Int. J. Syst. Evol. Microbiol.">
        <title>The Global Catalogue of Microorganisms (GCM) 10K type strain sequencing project: providing services to taxonomists for standard genome sequencing and annotation.</title>
        <authorList>
            <consortium name="The Broad Institute Genomics Platform"/>
            <consortium name="The Broad Institute Genome Sequencing Center for Infectious Disease"/>
            <person name="Wu L."/>
            <person name="Ma J."/>
        </authorList>
    </citation>
    <scope>NUCLEOTIDE SEQUENCE [LARGE SCALE GENOMIC DNA]</scope>
    <source>
        <strain evidence="4">NBRC 112299</strain>
    </source>
</reference>
<dbReference type="InterPro" id="IPR050678">
    <property type="entry name" value="DNA_Partitioning_ATPase"/>
</dbReference>
<sequence>MSNDDLHSSLSAVVDGPEAGDVSRETTDAFSAFDEGDDSPLAREMIETERRRRELSEADFPHPARTRIFAVTNQKGGVGKTTTSVNVAAALANKGANVLVIDADPQGNASTALGVEHRAGTPSIYDVLLDDVPMARVAQQCPDIPTLWCVPATIDLAGADIEPCLCGAP</sequence>
<dbReference type="InterPro" id="IPR027417">
    <property type="entry name" value="P-loop_NTPase"/>
</dbReference>